<dbReference type="PANTHER" id="PTHR21290">
    <property type="entry name" value="SPHINGOMYELIN SYNTHETASE"/>
    <property type="match status" value="1"/>
</dbReference>
<dbReference type="GO" id="GO:0005886">
    <property type="term" value="C:plasma membrane"/>
    <property type="evidence" value="ECO:0007669"/>
    <property type="project" value="TreeGrafter"/>
</dbReference>
<feature type="transmembrane region" description="Helical" evidence="9">
    <location>
        <begin position="24"/>
        <end position="45"/>
    </location>
</feature>
<keyword evidence="7" id="KW-0443">Lipid metabolism</keyword>
<proteinExistence type="inferred from homology"/>
<dbReference type="GO" id="GO:0005789">
    <property type="term" value="C:endoplasmic reticulum membrane"/>
    <property type="evidence" value="ECO:0007669"/>
    <property type="project" value="TreeGrafter"/>
</dbReference>
<evidence type="ECO:0000256" key="8">
    <source>
        <dbReference type="ARBA" id="ARBA00023136"/>
    </source>
</evidence>
<keyword evidence="5" id="KW-0746">Sphingolipid metabolism</keyword>
<dbReference type="GO" id="GO:0000139">
    <property type="term" value="C:Golgi membrane"/>
    <property type="evidence" value="ECO:0007669"/>
    <property type="project" value="TreeGrafter"/>
</dbReference>
<dbReference type="Proteomes" id="UP000267096">
    <property type="component" value="Unassembled WGS sequence"/>
</dbReference>
<keyword evidence="3" id="KW-0808">Transferase</keyword>
<evidence type="ECO:0000313" key="13">
    <source>
        <dbReference type="WBParaSite" id="ASIM_0001400601-mRNA-1"/>
    </source>
</evidence>
<gene>
    <name evidence="11" type="ORF">ASIM_LOCUS13434</name>
</gene>
<evidence type="ECO:0000259" key="10">
    <source>
        <dbReference type="Pfam" id="PF14360"/>
    </source>
</evidence>
<evidence type="ECO:0000256" key="3">
    <source>
        <dbReference type="ARBA" id="ARBA00022679"/>
    </source>
</evidence>
<dbReference type="GO" id="GO:0033188">
    <property type="term" value="F:sphingomyelin synthase activity"/>
    <property type="evidence" value="ECO:0007669"/>
    <property type="project" value="TreeGrafter"/>
</dbReference>
<evidence type="ECO:0000256" key="6">
    <source>
        <dbReference type="ARBA" id="ARBA00022989"/>
    </source>
</evidence>
<dbReference type="GO" id="GO:0006686">
    <property type="term" value="P:sphingomyelin biosynthetic process"/>
    <property type="evidence" value="ECO:0007669"/>
    <property type="project" value="TreeGrafter"/>
</dbReference>
<evidence type="ECO:0000313" key="12">
    <source>
        <dbReference type="Proteomes" id="UP000267096"/>
    </source>
</evidence>
<comment type="similarity">
    <text evidence="2">Belongs to the sphingomyelin synthase family.</text>
</comment>
<dbReference type="OrthoDB" id="422827at2759"/>
<keyword evidence="12" id="KW-1185">Reference proteome</keyword>
<dbReference type="InterPro" id="IPR025749">
    <property type="entry name" value="Sphingomyelin_synth-like_dom"/>
</dbReference>
<protein>
    <submittedName>
        <fullName evidence="13">Sphingomyelin synthase-related 2 (inferred by orthology to a C. elegans protein)</fullName>
    </submittedName>
</protein>
<dbReference type="WBParaSite" id="ASIM_0001400601-mRNA-1">
    <property type="protein sequence ID" value="ASIM_0001400601-mRNA-1"/>
    <property type="gene ID" value="ASIM_0001400601"/>
</dbReference>
<dbReference type="PANTHER" id="PTHR21290:SF4">
    <property type="entry name" value="SPHINGOMYELIN SYNTHASE-RELATED 2"/>
    <property type="match status" value="1"/>
</dbReference>
<dbReference type="EMBL" id="UYRR01031391">
    <property type="protein sequence ID" value="VDK49695.1"/>
    <property type="molecule type" value="Genomic_DNA"/>
</dbReference>
<dbReference type="GO" id="GO:0046513">
    <property type="term" value="P:ceramide biosynthetic process"/>
    <property type="evidence" value="ECO:0007669"/>
    <property type="project" value="TreeGrafter"/>
</dbReference>
<dbReference type="AlphaFoldDB" id="A0A0M3JZQ7"/>
<accession>A0A0M3JZQ7</accession>
<feature type="transmembrane region" description="Helical" evidence="9">
    <location>
        <begin position="140"/>
        <end position="157"/>
    </location>
</feature>
<keyword evidence="6 9" id="KW-1133">Transmembrane helix</keyword>
<keyword evidence="4 9" id="KW-0812">Transmembrane</keyword>
<evidence type="ECO:0000256" key="1">
    <source>
        <dbReference type="ARBA" id="ARBA00004141"/>
    </source>
</evidence>
<dbReference type="CDD" id="cd01610">
    <property type="entry name" value="PAP2_like"/>
    <property type="match status" value="1"/>
</dbReference>
<organism evidence="13">
    <name type="scientific">Anisakis simplex</name>
    <name type="common">Herring worm</name>
    <dbReference type="NCBI Taxonomy" id="6269"/>
    <lineage>
        <taxon>Eukaryota</taxon>
        <taxon>Metazoa</taxon>
        <taxon>Ecdysozoa</taxon>
        <taxon>Nematoda</taxon>
        <taxon>Chromadorea</taxon>
        <taxon>Rhabditida</taxon>
        <taxon>Spirurina</taxon>
        <taxon>Ascaridomorpha</taxon>
        <taxon>Ascaridoidea</taxon>
        <taxon>Anisakidae</taxon>
        <taxon>Anisakis</taxon>
        <taxon>Anisakis simplex complex</taxon>
    </lineage>
</organism>
<evidence type="ECO:0000256" key="7">
    <source>
        <dbReference type="ARBA" id="ARBA00023098"/>
    </source>
</evidence>
<evidence type="ECO:0000256" key="9">
    <source>
        <dbReference type="SAM" id="Phobius"/>
    </source>
</evidence>
<sequence>MKIVPVPVCELRVEKFSEPRRTPAFISLSLLIVAWLLNETALAWIHEKVPNDSPPLPDLWFSIFPEVPVPSVKTYCAPKTNASLEVVVKRVMKIAWSAGIEQLRAREFCGDLIISGHTITLFSALLAFKQYSPRKLSLLAHLYSIAAVIAVICILLARKHYTIDVIFGYLVSSRTFWTYHSIQNSYHNNDMEKNAMSQSCWSWVVPYFEKDAPPPQLFINRLIWPSSCPQRIRRRWA</sequence>
<dbReference type="InterPro" id="IPR045221">
    <property type="entry name" value="Sphingomyelin_synth-like"/>
</dbReference>
<evidence type="ECO:0000313" key="11">
    <source>
        <dbReference type="EMBL" id="VDK49695.1"/>
    </source>
</evidence>
<keyword evidence="8 9" id="KW-0472">Membrane</keyword>
<evidence type="ECO:0000256" key="2">
    <source>
        <dbReference type="ARBA" id="ARBA00005441"/>
    </source>
</evidence>
<evidence type="ECO:0000256" key="5">
    <source>
        <dbReference type="ARBA" id="ARBA00022919"/>
    </source>
</evidence>
<dbReference type="GO" id="GO:0047493">
    <property type="term" value="F:ceramide cholinephosphotransferase activity"/>
    <property type="evidence" value="ECO:0007669"/>
    <property type="project" value="TreeGrafter"/>
</dbReference>
<feature type="domain" description="Sphingomyelin synthase-like" evidence="10">
    <location>
        <begin position="109"/>
        <end position="181"/>
    </location>
</feature>
<comment type="subcellular location">
    <subcellularLocation>
        <location evidence="1">Membrane</location>
        <topology evidence="1">Multi-pass membrane protein</topology>
    </subcellularLocation>
</comment>
<dbReference type="Pfam" id="PF14360">
    <property type="entry name" value="PAP2_C"/>
    <property type="match status" value="1"/>
</dbReference>
<reference evidence="13" key="1">
    <citation type="submission" date="2017-02" db="UniProtKB">
        <authorList>
            <consortium name="WormBaseParasite"/>
        </authorList>
    </citation>
    <scope>IDENTIFICATION</scope>
</reference>
<evidence type="ECO:0000256" key="4">
    <source>
        <dbReference type="ARBA" id="ARBA00022692"/>
    </source>
</evidence>
<reference evidence="11 12" key="2">
    <citation type="submission" date="2018-11" db="EMBL/GenBank/DDBJ databases">
        <authorList>
            <consortium name="Pathogen Informatics"/>
        </authorList>
    </citation>
    <scope>NUCLEOTIDE SEQUENCE [LARGE SCALE GENOMIC DNA]</scope>
</reference>
<name>A0A0M3JZQ7_ANISI</name>